<accession>A0A1G7G8H2</accession>
<dbReference type="EMBL" id="FNAV01000008">
    <property type="protein sequence ID" value="SDE84444.1"/>
    <property type="molecule type" value="Genomic_DNA"/>
</dbReference>
<protein>
    <submittedName>
        <fullName evidence="2">40-residue YVTN family beta-propeller repeat-containing protein</fullName>
    </submittedName>
</protein>
<dbReference type="Proteomes" id="UP000198994">
    <property type="component" value="Unassembled WGS sequence"/>
</dbReference>
<name>A0A1G7G8H2_9RHOB</name>
<evidence type="ECO:0000256" key="1">
    <source>
        <dbReference type="SAM" id="SignalP"/>
    </source>
</evidence>
<evidence type="ECO:0000313" key="3">
    <source>
        <dbReference type="Proteomes" id="UP000198994"/>
    </source>
</evidence>
<dbReference type="OrthoDB" id="7197435at2"/>
<reference evidence="3" key="1">
    <citation type="submission" date="2016-10" db="EMBL/GenBank/DDBJ databases">
        <authorList>
            <person name="Varghese N."/>
            <person name="Submissions S."/>
        </authorList>
    </citation>
    <scope>NUCLEOTIDE SEQUENCE [LARGE SCALE GENOMIC DNA]</scope>
    <source>
        <strain evidence="3">DSM 10146</strain>
    </source>
</reference>
<dbReference type="STRING" id="282683.SAMN04488105_108203"/>
<dbReference type="RefSeq" id="WP_089960119.1">
    <property type="nucleotide sequence ID" value="NZ_FNAV01000008.1"/>
</dbReference>
<dbReference type="InterPro" id="IPR051200">
    <property type="entry name" value="Host-pathogen_enzymatic-act"/>
</dbReference>
<dbReference type="SUPFAM" id="SSF51004">
    <property type="entry name" value="C-terminal (heme d1) domain of cytochrome cd1-nitrite reductase"/>
    <property type="match status" value="1"/>
</dbReference>
<dbReference type="PANTHER" id="PTHR47197">
    <property type="entry name" value="PROTEIN NIRF"/>
    <property type="match status" value="1"/>
</dbReference>
<keyword evidence="1" id="KW-0732">Signal</keyword>
<organism evidence="2 3">
    <name type="scientific">Salipiger thiooxidans</name>
    <dbReference type="NCBI Taxonomy" id="282683"/>
    <lineage>
        <taxon>Bacteria</taxon>
        <taxon>Pseudomonadati</taxon>
        <taxon>Pseudomonadota</taxon>
        <taxon>Alphaproteobacteria</taxon>
        <taxon>Rhodobacterales</taxon>
        <taxon>Roseobacteraceae</taxon>
        <taxon>Salipiger</taxon>
    </lineage>
</organism>
<dbReference type="Gene3D" id="2.130.10.10">
    <property type="entry name" value="YVTN repeat-like/Quinoprotein amine dehydrogenase"/>
    <property type="match status" value="1"/>
</dbReference>
<evidence type="ECO:0000313" key="2">
    <source>
        <dbReference type="EMBL" id="SDE84444.1"/>
    </source>
</evidence>
<feature type="chain" id="PRO_5011781119" evidence="1">
    <location>
        <begin position="30"/>
        <end position="462"/>
    </location>
</feature>
<dbReference type="PANTHER" id="PTHR47197:SF3">
    <property type="entry name" value="DIHYDRO-HEME D1 DEHYDROGENASE"/>
    <property type="match status" value="1"/>
</dbReference>
<feature type="signal peptide" evidence="1">
    <location>
        <begin position="1"/>
        <end position="29"/>
    </location>
</feature>
<dbReference type="InterPro" id="IPR011048">
    <property type="entry name" value="Haem_d1_sf"/>
</dbReference>
<proteinExistence type="predicted"/>
<keyword evidence="3" id="KW-1185">Reference proteome</keyword>
<dbReference type="AlphaFoldDB" id="A0A1G7G8H2"/>
<dbReference type="InterPro" id="IPR015943">
    <property type="entry name" value="WD40/YVTN_repeat-like_dom_sf"/>
</dbReference>
<sequence>MTKTNRTGRLLRCVALSALLIAPAGLAGAEPFAGLGAFDGRIGASGPERGPIVAGGEAQISARGFQPGQSVALRQGGGALPGSPFTADDKGTLNATVAIPEGAAPGVYPVVAELGGDAPFATIFDLKVSKVLGPLNTERYATQSAEIVRNPYQVAVTGDAIFVTGAVGRPPVRDSELAKLDPETLEIVARVSPPAAPARADGSDGGVFAVYGIGVDAEAGQVWVTNTRQDTVAVYSTEDLSLIKQFEPGTVAHSRDVVAFGGKAYVTATFEPRVHVFDTETLEELAPIELTSARRGEDFTAASLSLAPEAGKLFVSSLRSEEVAVIDLATGSQSGGFPVENSSSTIGLAASPDGSRVYTVAQGNDAVTILDAVSGEQLGQVNAGAGPLNAVVEPESGNVFVALRVADAVAVISPEGEILANLEIGSTPNHLTRDADGNVWVVNKSGGEGDDTANRLTRITAQ</sequence>
<gene>
    <name evidence="2" type="ORF">SAMN04488105_108203</name>
</gene>